<evidence type="ECO:0008006" key="3">
    <source>
        <dbReference type="Google" id="ProtNLM"/>
    </source>
</evidence>
<dbReference type="InterPro" id="IPR009091">
    <property type="entry name" value="RCC1/BLIP-II"/>
</dbReference>
<dbReference type="Proteomes" id="UP000239720">
    <property type="component" value="Unassembled WGS sequence"/>
</dbReference>
<comment type="caution">
    <text evidence="1">The sequence shown here is derived from an EMBL/GenBank/DDBJ whole genome shotgun (WGS) entry which is preliminary data.</text>
</comment>
<gene>
    <name evidence="1" type="ORF">B9R14_00225</name>
</gene>
<name>A0A2S8RF99_9FIRM</name>
<accession>A0A2S8RF99</accession>
<sequence length="88" mass="9774">MALDEDGNLWGWGDSSSLQLIDSIDSNIVDFPHKIERESLVADIVAGPGRTGVIRQDGTVMLYATKGFSDNQIKPLEIEFFKDYKKIG</sequence>
<reference evidence="1 2" key="1">
    <citation type="journal article" date="2018" name="Syst. Appl. Microbiol.">
        <title>Characterization and high-quality draft genome sequence of Herbivorax saccincola A7, an anaerobic, alkaliphilic, thermophilic, cellulolytic, and xylanolytic bacterium.</title>
        <authorList>
            <person name="Aikawa S."/>
            <person name="Baramee S."/>
            <person name="Sermsathanaswadi J."/>
            <person name="Thianheng P."/>
            <person name="Tachaapaikoon C."/>
            <person name="Shikata A."/>
            <person name="Waeonukul R."/>
            <person name="Pason P."/>
            <person name="Ratanakhanokchai K."/>
            <person name="Kosugi A."/>
        </authorList>
    </citation>
    <scope>NUCLEOTIDE SEQUENCE [LARGE SCALE GENOMIC DNA]</scope>
    <source>
        <strain evidence="1 2">A7</strain>
    </source>
</reference>
<feature type="non-terminal residue" evidence="1">
    <location>
        <position position="88"/>
    </location>
</feature>
<evidence type="ECO:0000313" key="2">
    <source>
        <dbReference type="Proteomes" id="UP000239720"/>
    </source>
</evidence>
<dbReference type="AlphaFoldDB" id="A0A2S8RF99"/>
<proteinExistence type="predicted"/>
<evidence type="ECO:0000313" key="1">
    <source>
        <dbReference type="EMBL" id="PQQ68408.1"/>
    </source>
</evidence>
<protein>
    <recommendedName>
        <fullName evidence="3">Regulator of chromosome condensation (RCC1) repeat-containing protein</fullName>
    </recommendedName>
</protein>
<dbReference type="SUPFAM" id="SSF50985">
    <property type="entry name" value="RCC1/BLIP-II"/>
    <property type="match status" value="1"/>
</dbReference>
<organism evidence="1 2">
    <name type="scientific">Acetivibrio saccincola</name>
    <dbReference type="NCBI Taxonomy" id="1677857"/>
    <lineage>
        <taxon>Bacteria</taxon>
        <taxon>Bacillati</taxon>
        <taxon>Bacillota</taxon>
        <taxon>Clostridia</taxon>
        <taxon>Eubacteriales</taxon>
        <taxon>Oscillospiraceae</taxon>
        <taxon>Acetivibrio</taxon>
    </lineage>
</organism>
<dbReference type="EMBL" id="NEMB01000002">
    <property type="protein sequence ID" value="PQQ68408.1"/>
    <property type="molecule type" value="Genomic_DNA"/>
</dbReference>
<dbReference type="Gene3D" id="2.130.10.30">
    <property type="entry name" value="Regulator of chromosome condensation 1/beta-lactamase-inhibitor protein II"/>
    <property type="match status" value="1"/>
</dbReference>